<reference evidence="10 11" key="1">
    <citation type="journal article" date="2015" name="Microbiome">
        <title>Genomic resolution of linkages in carbon, nitrogen, and sulfur cycling among widespread estuary sediment bacteria.</title>
        <authorList>
            <person name="Baker B.J."/>
            <person name="Lazar C.S."/>
            <person name="Teske A.P."/>
            <person name="Dick G.J."/>
        </authorList>
    </citation>
    <scope>NUCLEOTIDE SEQUENCE [LARGE SCALE GENOMIC DNA]</scope>
    <source>
        <strain evidence="10">DG_26</strain>
    </source>
</reference>
<dbReference type="Proteomes" id="UP000051124">
    <property type="component" value="Unassembled WGS sequence"/>
</dbReference>
<dbReference type="Pfam" id="PF00009">
    <property type="entry name" value="GTP_EFTU"/>
    <property type="match status" value="1"/>
</dbReference>
<feature type="region of interest" description="G-domain" evidence="7">
    <location>
        <begin position="212"/>
        <end position="360"/>
    </location>
</feature>
<proteinExistence type="inferred from homology"/>
<dbReference type="CDD" id="cd03692">
    <property type="entry name" value="mtIF2_IVc"/>
    <property type="match status" value="1"/>
</dbReference>
<evidence type="ECO:0000256" key="1">
    <source>
        <dbReference type="ARBA" id="ARBA00007733"/>
    </source>
</evidence>
<dbReference type="InterPro" id="IPR053905">
    <property type="entry name" value="EF-G-like_DII"/>
</dbReference>
<gene>
    <name evidence="7" type="primary">infB</name>
    <name evidence="10" type="ORF">AMJ40_00520</name>
</gene>
<evidence type="ECO:0000256" key="7">
    <source>
        <dbReference type="HAMAP-Rule" id="MF_00100"/>
    </source>
</evidence>
<dbReference type="SUPFAM" id="SSF50447">
    <property type="entry name" value="Translation proteins"/>
    <property type="match status" value="2"/>
</dbReference>
<dbReference type="NCBIfam" id="TIGR00487">
    <property type="entry name" value="IF-2"/>
    <property type="match status" value="1"/>
</dbReference>
<keyword evidence="4 7" id="KW-0547">Nucleotide-binding</keyword>
<dbReference type="PROSITE" id="PS51722">
    <property type="entry name" value="G_TR_2"/>
    <property type="match status" value="1"/>
</dbReference>
<dbReference type="FunFam" id="3.40.50.300:FF:000019">
    <property type="entry name" value="Translation initiation factor IF-2"/>
    <property type="match status" value="1"/>
</dbReference>
<comment type="similarity">
    <text evidence="1 7 8">Belongs to the TRAFAC class translation factor GTPase superfamily. Classic translation factor GTPase family. IF-2 subfamily.</text>
</comment>
<evidence type="ECO:0000256" key="6">
    <source>
        <dbReference type="ARBA" id="ARBA00023134"/>
    </source>
</evidence>
<dbReference type="PANTHER" id="PTHR43381:SF5">
    <property type="entry name" value="TR-TYPE G DOMAIN-CONTAINING PROTEIN"/>
    <property type="match status" value="1"/>
</dbReference>
<feature type="binding site" evidence="7">
    <location>
        <begin position="318"/>
        <end position="321"/>
    </location>
    <ligand>
        <name>GTP</name>
        <dbReference type="ChEBI" id="CHEBI:37565"/>
    </ligand>
</feature>
<dbReference type="InterPro" id="IPR006847">
    <property type="entry name" value="IF2_N"/>
</dbReference>
<dbReference type="InterPro" id="IPR027417">
    <property type="entry name" value="P-loop_NTPase"/>
</dbReference>
<dbReference type="GO" id="GO:0003924">
    <property type="term" value="F:GTPase activity"/>
    <property type="evidence" value="ECO:0007669"/>
    <property type="project" value="UniProtKB-UniRule"/>
</dbReference>
<dbReference type="GO" id="GO:0005525">
    <property type="term" value="F:GTP binding"/>
    <property type="evidence" value="ECO:0007669"/>
    <property type="project" value="UniProtKB-KW"/>
</dbReference>
<dbReference type="Pfam" id="PF22042">
    <property type="entry name" value="EF-G_D2"/>
    <property type="match status" value="1"/>
</dbReference>
<dbReference type="PROSITE" id="PS01176">
    <property type="entry name" value="IF2"/>
    <property type="match status" value="1"/>
</dbReference>
<dbReference type="GO" id="GO:0005829">
    <property type="term" value="C:cytosol"/>
    <property type="evidence" value="ECO:0007669"/>
    <property type="project" value="TreeGrafter"/>
</dbReference>
<dbReference type="InterPro" id="IPR000178">
    <property type="entry name" value="TF_IF2_bacterial-like"/>
</dbReference>
<dbReference type="PATRIC" id="fig|1703771.3.peg.1250"/>
<protein>
    <recommendedName>
        <fullName evidence="2 7">Translation initiation factor IF-2</fullName>
    </recommendedName>
</protein>
<accession>A0A0S7WM54</accession>
<dbReference type="Gene3D" id="3.40.50.10050">
    <property type="entry name" value="Translation initiation factor IF- 2, domain 3"/>
    <property type="match status" value="1"/>
</dbReference>
<evidence type="ECO:0000259" key="9">
    <source>
        <dbReference type="PROSITE" id="PS51722"/>
    </source>
</evidence>
<dbReference type="FunFam" id="2.40.30.10:FF:000008">
    <property type="entry name" value="Translation initiation factor IF-2"/>
    <property type="match status" value="1"/>
</dbReference>
<dbReference type="Pfam" id="PF11987">
    <property type="entry name" value="IF-2"/>
    <property type="match status" value="1"/>
</dbReference>
<feature type="binding site" evidence="7">
    <location>
        <begin position="264"/>
        <end position="268"/>
    </location>
    <ligand>
        <name>GTP</name>
        <dbReference type="ChEBI" id="CHEBI:37565"/>
    </ligand>
</feature>
<dbReference type="Gene3D" id="1.10.10.2480">
    <property type="match status" value="1"/>
</dbReference>
<dbReference type="SUPFAM" id="SSF52540">
    <property type="entry name" value="P-loop containing nucleoside triphosphate hydrolases"/>
    <property type="match status" value="1"/>
</dbReference>
<dbReference type="InterPro" id="IPR009000">
    <property type="entry name" value="Transl_B-barrel_sf"/>
</dbReference>
<comment type="subcellular location">
    <subcellularLocation>
        <location evidence="7">Cytoplasm</location>
    </subcellularLocation>
</comment>
<dbReference type="Pfam" id="PF04760">
    <property type="entry name" value="IF2_N"/>
    <property type="match status" value="2"/>
</dbReference>
<dbReference type="InterPro" id="IPR044145">
    <property type="entry name" value="IF2_II"/>
</dbReference>
<organism evidence="10 11">
    <name type="scientific">candidate division TA06 bacterium DG_26</name>
    <dbReference type="NCBI Taxonomy" id="1703771"/>
    <lineage>
        <taxon>Bacteria</taxon>
        <taxon>Bacteria division TA06</taxon>
    </lineage>
</organism>
<dbReference type="InterPro" id="IPR023115">
    <property type="entry name" value="TIF_IF2_dom3"/>
</dbReference>
<feature type="domain" description="Tr-type G" evidence="9">
    <location>
        <begin position="209"/>
        <end position="378"/>
    </location>
</feature>
<dbReference type="InterPro" id="IPR036925">
    <property type="entry name" value="TIF_IF2_dom3_sf"/>
</dbReference>
<sequence>MNNKRVHEVAKDFKISSDALLKVLRDLGFHHKGYMSYVTDKEIEAIREYFERGKAVLKEGYERKKVKKETSKVVVKKPRRGRRRGVFRKPKLDEKKIEEKVKRTLTRIEHHPEKKKRREKPIRTEEEVVTHAKIKISEFSTVQELAQAMEVAPAVIIKKCMELGALVTINQRLDMDTITMIADEFGFEVEPVEEVEVVEYDRAEVEETARPAVVTVMGHVDHGKTALLDYIRKTNVIAKEAGGITQHIGAYLVTHGDKQITFLDTPGHQAFTSMRSRGVRVTDIVVLIIAADDGVMPQTDEAIDHSKAGGVPMVIAINKIDLANANPDKIKKQLSDRGIVVEDWGGKTLCCEVSAKTGDGINDLLDAILLEAEMLELKAPRDVPARGVVIESRLDKSKGISATVLIKRGTLRIGDPFVAGIHFGRVRAMFDEWGEHLKEVTPSKPVLILGLDGLPQVGDNVWVTKDEREAREISQKRKLVREEQRQRLIRKISLQDFQERLKEGEIKELRVILKGDVAGSIEALSDSVEGLSNEKVKLTVIHKGVGAVNESDVLLASASDGLIVGLHVPVEKSAQQTAEREGVEIRVYTIIYEAIDEIKRAMAGLLEPEYEEEVVGKAEVRQLFRIPKVGVVAGCYVQDGTVVSRAHVRVIREGETLFEGKISSLKRFKDDVKEVKSGFECGIGIEGFTDVQEGDILEVYLLKEVEAELE</sequence>
<keyword evidence="3 7" id="KW-0396">Initiation factor</keyword>
<feature type="binding site" evidence="7">
    <location>
        <begin position="218"/>
        <end position="225"/>
    </location>
    <ligand>
        <name>GTP</name>
        <dbReference type="ChEBI" id="CHEBI:37565"/>
    </ligand>
</feature>
<comment type="caution">
    <text evidence="10">The sequence shown here is derived from an EMBL/GenBank/DDBJ whole genome shotgun (WGS) entry which is preliminary data.</text>
</comment>
<dbReference type="PANTHER" id="PTHR43381">
    <property type="entry name" value="TRANSLATION INITIATION FACTOR IF-2-RELATED"/>
    <property type="match status" value="1"/>
</dbReference>
<dbReference type="CDD" id="cd01887">
    <property type="entry name" value="IF2_eIF5B"/>
    <property type="match status" value="1"/>
</dbReference>
<comment type="function">
    <text evidence="7 8">One of the essential components for the initiation of protein synthesis. Protects formylmethionyl-tRNA from spontaneous hydrolysis and promotes its binding to the 30S ribosomal subunits. Also involved in the hydrolysis of GTP during the formation of the 70S ribosomal complex.</text>
</comment>
<dbReference type="GO" id="GO:0003743">
    <property type="term" value="F:translation initiation factor activity"/>
    <property type="evidence" value="ECO:0007669"/>
    <property type="project" value="UniProtKB-UniRule"/>
</dbReference>
<dbReference type="HAMAP" id="MF_00100_B">
    <property type="entry name" value="IF_2_B"/>
    <property type="match status" value="1"/>
</dbReference>
<dbReference type="CDD" id="cd03702">
    <property type="entry name" value="IF2_mtIF2_II"/>
    <property type="match status" value="1"/>
</dbReference>
<evidence type="ECO:0000313" key="11">
    <source>
        <dbReference type="Proteomes" id="UP000051124"/>
    </source>
</evidence>
<dbReference type="NCBIfam" id="TIGR00231">
    <property type="entry name" value="small_GTP"/>
    <property type="match status" value="1"/>
</dbReference>
<dbReference type="InterPro" id="IPR005225">
    <property type="entry name" value="Small_GTP-bd"/>
</dbReference>
<dbReference type="Gene3D" id="3.40.50.300">
    <property type="entry name" value="P-loop containing nucleotide triphosphate hydrolases"/>
    <property type="match status" value="1"/>
</dbReference>
<dbReference type="AlphaFoldDB" id="A0A0S7WM54"/>
<evidence type="ECO:0000256" key="5">
    <source>
        <dbReference type="ARBA" id="ARBA00022917"/>
    </source>
</evidence>
<evidence type="ECO:0000256" key="8">
    <source>
        <dbReference type="RuleBase" id="RU000644"/>
    </source>
</evidence>
<keyword evidence="6 7" id="KW-0342">GTP-binding</keyword>
<evidence type="ECO:0000256" key="4">
    <source>
        <dbReference type="ARBA" id="ARBA00022741"/>
    </source>
</evidence>
<dbReference type="Gene3D" id="2.40.30.10">
    <property type="entry name" value="Translation factors"/>
    <property type="match status" value="2"/>
</dbReference>
<dbReference type="SUPFAM" id="SSF52156">
    <property type="entry name" value="Initiation factor IF2/eIF5b, domain 3"/>
    <property type="match status" value="1"/>
</dbReference>
<name>A0A0S7WM54_UNCT6</name>
<keyword evidence="7" id="KW-0963">Cytoplasm</keyword>
<dbReference type="FunFam" id="2.40.30.10:FF:000007">
    <property type="entry name" value="Translation initiation factor IF-2"/>
    <property type="match status" value="1"/>
</dbReference>
<dbReference type="InterPro" id="IPR015760">
    <property type="entry name" value="TIF_IF2"/>
</dbReference>
<dbReference type="FunFam" id="3.40.50.10050:FF:000001">
    <property type="entry name" value="Translation initiation factor IF-2"/>
    <property type="match status" value="1"/>
</dbReference>
<evidence type="ECO:0000256" key="3">
    <source>
        <dbReference type="ARBA" id="ARBA00022540"/>
    </source>
</evidence>
<dbReference type="EMBL" id="LIZT01000004">
    <property type="protein sequence ID" value="KPJ51224.1"/>
    <property type="molecule type" value="Genomic_DNA"/>
</dbReference>
<evidence type="ECO:0000313" key="10">
    <source>
        <dbReference type="EMBL" id="KPJ51224.1"/>
    </source>
</evidence>
<evidence type="ECO:0000256" key="2">
    <source>
        <dbReference type="ARBA" id="ARBA00020675"/>
    </source>
</evidence>
<dbReference type="InterPro" id="IPR000795">
    <property type="entry name" value="T_Tr_GTP-bd_dom"/>
</dbReference>
<keyword evidence="5 7" id="KW-0648">Protein biosynthesis</keyword>